<dbReference type="AlphaFoldDB" id="A0AA41VGZ5"/>
<proteinExistence type="predicted"/>
<feature type="non-terminal residue" evidence="1">
    <location>
        <position position="125"/>
    </location>
</feature>
<keyword evidence="2" id="KW-1185">Reference proteome</keyword>
<gene>
    <name evidence="1" type="ORF">MKW94_010760</name>
</gene>
<dbReference type="EMBL" id="JAJJMA010220162">
    <property type="protein sequence ID" value="MCL7041105.1"/>
    <property type="molecule type" value="Genomic_DNA"/>
</dbReference>
<sequence>LRFRLPLPKLESFIQTTLILFSFYKSALTSWHSQYLDLFFANTPTTAEYKLIKLSKVLYNNKDNKLYLLICCTPTNIHEQHTKKNKTFYLLVLSLNWEIYDFWAGMVQSASMLFELGFYHLDDIS</sequence>
<reference evidence="1" key="1">
    <citation type="submission" date="2022-03" db="EMBL/GenBank/DDBJ databases">
        <title>A functionally conserved STORR gene fusion in Papaver species that diverged 16.8 million years ago.</title>
        <authorList>
            <person name="Catania T."/>
        </authorList>
    </citation>
    <scope>NUCLEOTIDE SEQUENCE</scope>
    <source>
        <strain evidence="1">S-191538</strain>
    </source>
</reference>
<organism evidence="1 2">
    <name type="scientific">Papaver nudicaule</name>
    <name type="common">Iceland poppy</name>
    <dbReference type="NCBI Taxonomy" id="74823"/>
    <lineage>
        <taxon>Eukaryota</taxon>
        <taxon>Viridiplantae</taxon>
        <taxon>Streptophyta</taxon>
        <taxon>Embryophyta</taxon>
        <taxon>Tracheophyta</taxon>
        <taxon>Spermatophyta</taxon>
        <taxon>Magnoliopsida</taxon>
        <taxon>Ranunculales</taxon>
        <taxon>Papaveraceae</taxon>
        <taxon>Papaveroideae</taxon>
        <taxon>Papaver</taxon>
    </lineage>
</organism>
<evidence type="ECO:0000313" key="2">
    <source>
        <dbReference type="Proteomes" id="UP001177140"/>
    </source>
</evidence>
<dbReference type="Proteomes" id="UP001177140">
    <property type="component" value="Unassembled WGS sequence"/>
</dbReference>
<name>A0AA41VGZ5_PAPNU</name>
<comment type="caution">
    <text evidence="1">The sequence shown here is derived from an EMBL/GenBank/DDBJ whole genome shotgun (WGS) entry which is preliminary data.</text>
</comment>
<protein>
    <submittedName>
        <fullName evidence="1">Uncharacterized protein</fullName>
    </submittedName>
</protein>
<accession>A0AA41VGZ5</accession>
<evidence type="ECO:0000313" key="1">
    <source>
        <dbReference type="EMBL" id="MCL7041105.1"/>
    </source>
</evidence>